<reference evidence="5" key="1">
    <citation type="submission" date="2020-10" db="EMBL/GenBank/DDBJ databases">
        <authorList>
            <person name="Castelo-Branco R."/>
            <person name="Eusebio N."/>
            <person name="Adriana R."/>
            <person name="Vieira A."/>
            <person name="Brugerolle De Fraissinette N."/>
            <person name="Rezende De Castro R."/>
            <person name="Schneider M.P."/>
            <person name="Vasconcelos V."/>
            <person name="Leao P.N."/>
        </authorList>
    </citation>
    <scope>NUCLEOTIDE SEQUENCE</scope>
    <source>
        <strain evidence="5">LEGE 11480</strain>
    </source>
</reference>
<dbReference type="Pfam" id="PF02682">
    <property type="entry name" value="CT_C_D"/>
    <property type="match status" value="1"/>
</dbReference>
<evidence type="ECO:0000259" key="4">
    <source>
        <dbReference type="SMART" id="SM00796"/>
    </source>
</evidence>
<dbReference type="PANTHER" id="PTHR34698">
    <property type="entry name" value="5-OXOPROLINASE SUBUNIT B"/>
    <property type="match status" value="1"/>
</dbReference>
<keyword evidence="6" id="KW-1185">Reference proteome</keyword>
<gene>
    <name evidence="5" type="ORF">IQ266_19130</name>
</gene>
<dbReference type="SUPFAM" id="SSF160467">
    <property type="entry name" value="PH0987 N-terminal domain-like"/>
    <property type="match status" value="1"/>
</dbReference>
<dbReference type="PANTHER" id="PTHR34698:SF2">
    <property type="entry name" value="5-OXOPROLINASE SUBUNIT B"/>
    <property type="match status" value="1"/>
</dbReference>
<sequence length="297" mass="32958">MLYETPRYRVAGERHLLIELSETVSLETNFSAIALAQALTDSSTLGVTGIRAIVDAIPSFTTVLVQYDPHILTAHGLKALANHCLAELGDLAAWSTPSRLIEIPVAYNDRWCRACFDQYCQTVKPIEDNLELVCRLNQLDCVEDLIAHHSTPEWWVGAVGFIAGLPTMMPLDPAFQLQAPKYDPPRTWTPKGTVGIGGGFSTIYPIVIPDGYQMIGRTPVPIFEPQQRHPPFDQGPLLFRVGDRVKFKPISEAEFEAIEQSVALGEYKFHISPPTNFSLQQQLPQIPLPTDRVAANL</sequence>
<evidence type="ECO:0000256" key="1">
    <source>
        <dbReference type="ARBA" id="ARBA00022741"/>
    </source>
</evidence>
<feature type="domain" description="Carboxyltransferase" evidence="4">
    <location>
        <begin position="6"/>
        <end position="238"/>
    </location>
</feature>
<evidence type="ECO:0000313" key="5">
    <source>
        <dbReference type="EMBL" id="MBE9031851.1"/>
    </source>
</evidence>
<evidence type="ECO:0000256" key="2">
    <source>
        <dbReference type="ARBA" id="ARBA00022801"/>
    </source>
</evidence>
<dbReference type="EMBL" id="JADEXQ010000078">
    <property type="protein sequence ID" value="MBE9031851.1"/>
    <property type="molecule type" value="Genomic_DNA"/>
</dbReference>
<keyword evidence="2 5" id="KW-0378">Hydrolase</keyword>
<dbReference type="GO" id="GO:0016787">
    <property type="term" value="F:hydrolase activity"/>
    <property type="evidence" value="ECO:0007669"/>
    <property type="project" value="UniProtKB-KW"/>
</dbReference>
<dbReference type="GO" id="GO:0005524">
    <property type="term" value="F:ATP binding"/>
    <property type="evidence" value="ECO:0007669"/>
    <property type="project" value="UniProtKB-KW"/>
</dbReference>
<keyword evidence="1" id="KW-0547">Nucleotide-binding</keyword>
<dbReference type="Proteomes" id="UP000625316">
    <property type="component" value="Unassembled WGS sequence"/>
</dbReference>
<evidence type="ECO:0000313" key="6">
    <source>
        <dbReference type="Proteomes" id="UP000625316"/>
    </source>
</evidence>
<protein>
    <submittedName>
        <fullName evidence="5">Allophanate hydrolase subunit 1</fullName>
    </submittedName>
</protein>
<dbReference type="InterPro" id="IPR029000">
    <property type="entry name" value="Cyclophilin-like_dom_sf"/>
</dbReference>
<evidence type="ECO:0000256" key="3">
    <source>
        <dbReference type="ARBA" id="ARBA00022840"/>
    </source>
</evidence>
<dbReference type="InterPro" id="IPR003833">
    <property type="entry name" value="CT_C_D"/>
</dbReference>
<dbReference type="InterPro" id="IPR010016">
    <property type="entry name" value="PxpB"/>
</dbReference>
<dbReference type="AlphaFoldDB" id="A0A928VNM7"/>
<comment type="caution">
    <text evidence="5">The sequence shown here is derived from an EMBL/GenBank/DDBJ whole genome shotgun (WGS) entry which is preliminary data.</text>
</comment>
<dbReference type="SMART" id="SM00796">
    <property type="entry name" value="AHS1"/>
    <property type="match status" value="1"/>
</dbReference>
<dbReference type="SUPFAM" id="SSF50891">
    <property type="entry name" value="Cyclophilin-like"/>
    <property type="match status" value="1"/>
</dbReference>
<dbReference type="Gene3D" id="2.40.100.10">
    <property type="entry name" value="Cyclophilin-like"/>
    <property type="match status" value="1"/>
</dbReference>
<organism evidence="5 6">
    <name type="scientific">Romeriopsis navalis LEGE 11480</name>
    <dbReference type="NCBI Taxonomy" id="2777977"/>
    <lineage>
        <taxon>Bacteria</taxon>
        <taxon>Bacillati</taxon>
        <taxon>Cyanobacteriota</taxon>
        <taxon>Cyanophyceae</taxon>
        <taxon>Leptolyngbyales</taxon>
        <taxon>Leptolyngbyaceae</taxon>
        <taxon>Romeriopsis</taxon>
        <taxon>Romeriopsis navalis</taxon>
    </lineage>
</organism>
<proteinExistence type="predicted"/>
<dbReference type="Gene3D" id="3.30.1360.40">
    <property type="match status" value="1"/>
</dbReference>
<name>A0A928VNM7_9CYAN</name>
<dbReference type="RefSeq" id="WP_264326678.1">
    <property type="nucleotide sequence ID" value="NZ_JADEXQ010000078.1"/>
</dbReference>
<keyword evidence="3" id="KW-0067">ATP-binding</keyword>
<accession>A0A928VNM7</accession>